<dbReference type="InterPro" id="IPR029787">
    <property type="entry name" value="Nucleotide_cyclase"/>
</dbReference>
<reference evidence="2" key="1">
    <citation type="submission" date="2021-12" db="EMBL/GenBank/DDBJ databases">
        <title>Enterovibrio ZSDZ35 sp. nov. and Enterovibrio ZSDZ42 sp. nov., isolated from coastal seawater in Qingdao.</title>
        <authorList>
            <person name="Zhang P."/>
        </authorList>
    </citation>
    <scope>NUCLEOTIDE SEQUENCE</scope>
    <source>
        <strain evidence="2">ZSDZ35</strain>
    </source>
</reference>
<name>A0ABT5QGI0_9GAMM</name>
<dbReference type="EMBL" id="JAJUBB010000001">
    <property type="protein sequence ID" value="MDD1779595.1"/>
    <property type="molecule type" value="Genomic_DNA"/>
</dbReference>
<dbReference type="RefSeq" id="WP_274139380.1">
    <property type="nucleotide sequence ID" value="NZ_JAJUBB010000001.1"/>
</dbReference>
<evidence type="ECO:0000313" key="2">
    <source>
        <dbReference type="EMBL" id="MDD1779595.1"/>
    </source>
</evidence>
<organism evidence="2 3">
    <name type="scientific">Enterovibrio qingdaonensis</name>
    <dbReference type="NCBI Taxonomy" id="2899818"/>
    <lineage>
        <taxon>Bacteria</taxon>
        <taxon>Pseudomonadati</taxon>
        <taxon>Pseudomonadota</taxon>
        <taxon>Gammaproteobacteria</taxon>
        <taxon>Vibrionales</taxon>
        <taxon>Vibrionaceae</taxon>
        <taxon>Enterovibrio</taxon>
    </lineage>
</organism>
<evidence type="ECO:0000259" key="1">
    <source>
        <dbReference type="PROSITE" id="PS50887"/>
    </source>
</evidence>
<evidence type="ECO:0000313" key="3">
    <source>
        <dbReference type="Proteomes" id="UP001149821"/>
    </source>
</evidence>
<dbReference type="SMART" id="SM00267">
    <property type="entry name" value="GGDEF"/>
    <property type="match status" value="1"/>
</dbReference>
<sequence length="559" mass="64008">MTNGLMGMTEALASAETTETEESLELWCKTLFKRLERDVGAINVALFVLSENKPLLCASLTTRVFHFYPDFRPAEEYGGYSIDWEKEASKCEKEFSLIGEFAVNGVWKKDNAQWEHTVLRLKKGSQTLAYLFVESECTSGVRAFYPTLFDWVYDTAAENLKYLLLKQQLAQVKSDKHQNELNLALNNHQLSSQLSYIKSLHEISLRFTKATTIHALCRIAVELGRSKLQIDRMGIFLCDMDSSEMWGTWGTDIDGNVVDRSDFRTEMPNNLFMEEAFSKKNQLIVKENVPLYFGTKQVGVGWNIMMVMWDGDNCIGWLAADNLLSQSVLDEPKKEAFKLLAASVCQKIIKLRETEAADERYYALQEQIRLQAEKDSEVENQLMNARKQMRWLEVRDEKLGLLNATYLDLALPRFVKMAKDEKMPVTAGVVSIDFFQGYKKQYGELPAQRLMMSIADDLKCHLRDFDDQLLCLIKEGQFAFLVKTKDEVHLRDIATKIVDETYHRNIENDTSNYYQRVTLSLGIAVNCAGLFTKPIGVLKKAEKACLIAEKLGRNRFCID</sequence>
<dbReference type="Gene3D" id="3.30.70.270">
    <property type="match status" value="1"/>
</dbReference>
<feature type="domain" description="GGDEF" evidence="1">
    <location>
        <begin position="423"/>
        <end position="559"/>
    </location>
</feature>
<protein>
    <submittedName>
        <fullName evidence="2">GGDEF domain-containing protein</fullName>
    </submittedName>
</protein>
<proteinExistence type="predicted"/>
<dbReference type="InterPro" id="IPR000160">
    <property type="entry name" value="GGDEF_dom"/>
</dbReference>
<dbReference type="Pfam" id="PF00990">
    <property type="entry name" value="GGDEF"/>
    <property type="match status" value="1"/>
</dbReference>
<keyword evidence="3" id="KW-1185">Reference proteome</keyword>
<gene>
    <name evidence="2" type="ORF">LRP49_00175</name>
</gene>
<dbReference type="InterPro" id="IPR043128">
    <property type="entry name" value="Rev_trsase/Diguanyl_cyclase"/>
</dbReference>
<dbReference type="SUPFAM" id="SSF55781">
    <property type="entry name" value="GAF domain-like"/>
    <property type="match status" value="1"/>
</dbReference>
<accession>A0ABT5QGI0</accession>
<dbReference type="Proteomes" id="UP001149821">
    <property type="component" value="Unassembled WGS sequence"/>
</dbReference>
<dbReference type="PROSITE" id="PS50887">
    <property type="entry name" value="GGDEF"/>
    <property type="match status" value="1"/>
</dbReference>
<dbReference type="SUPFAM" id="SSF55073">
    <property type="entry name" value="Nucleotide cyclase"/>
    <property type="match status" value="1"/>
</dbReference>
<comment type="caution">
    <text evidence="2">The sequence shown here is derived from an EMBL/GenBank/DDBJ whole genome shotgun (WGS) entry which is preliminary data.</text>
</comment>